<protein>
    <submittedName>
        <fullName evidence="2">Uncharacterized protein</fullName>
    </submittedName>
</protein>
<feature type="region of interest" description="Disordered" evidence="1">
    <location>
        <begin position="193"/>
        <end position="262"/>
    </location>
</feature>
<dbReference type="Proteomes" id="UP000001058">
    <property type="component" value="Unassembled WGS sequence"/>
</dbReference>
<feature type="compositionally biased region" description="Basic residues" evidence="1">
    <location>
        <begin position="785"/>
        <end position="797"/>
    </location>
</feature>
<dbReference type="EMBL" id="GL378337">
    <property type="protein sequence ID" value="EFJ48988.1"/>
    <property type="molecule type" value="Genomic_DNA"/>
</dbReference>
<dbReference type="RefSeq" id="XP_002949885.1">
    <property type="nucleotide sequence ID" value="XM_002949839.1"/>
</dbReference>
<sequence>MFGVLPIRTRSNYTEAAPSGLPPRPSAVMGAESALQRTRSLLEGVARQHKYVMSKNRLGADHKADELAALSLLRSLLQELETGIMENENPPPSVSKRKALIKVEKARRGVLAAVRECACHVTESQKLFEQIERFIELRPEEPVSPRNFNIKWTRKANTSRNVTKRREPFLGRHKRTDESLVMSIAGLSAIAEGGERDTPKSDAAGPTSQIPPAPAPRDKLLSSKTAPKVGTVPTPKRVKDGEKRGAAQDTATASASGSNSAREYDVGPAAAAAAADNDAVPAVQTVHDASLLLQQMQVQPRRTSDSEDDLRASLSHDVVPSADTMCNIDSCISGLPQRVPTSAVAAAPGCDAGVSNLRVCGTYEDRAFQQGADDEVNSAEREESTPDHRVSLLGSAKRAAAAAVAAAAAAAANRSTASTPLRRPEQGRGPGSAELVPRGSTQVAAAVSLAPARDGSAIHNQDTVTPNRNYFATEPRQHASAADIPVAPDDVQLPLPLPSSLSPEHIFGTPGHQVDHFAPTGLMESPLPDRGQAAAPDAEIDAIPLVAAVTPPELAITPPPRYVRTRHHHNRGSGAAETAVLPPVHYGPHPAHAAAVAAAAAHPYGANGFPHPHIQPLHLHLHHYAAPDPADAYADAASSLIGPYSLRASLPCSLRDFPVAVPPGRQGSLGGVSGPGGAVVAAPRPGTRYAAGQPPPVYLSLDSGQFNALAAAWDNLSLAETEPAAGAQPQQGRRGKHRRGGGLLGVMRSVVGFVGVSLISGAAMALGAAAINTSLDEQEAAAARQRQKNGARQRLRRGGGDDLIPQRTLQKLRSPDLLALGRG</sequence>
<name>D8TU77_VOLCA</name>
<dbReference type="OrthoDB" id="551006at2759"/>
<proteinExistence type="predicted"/>
<dbReference type="InParanoid" id="D8TU77"/>
<gene>
    <name evidence="2" type="ORF">VOLCADRAFT_104528</name>
</gene>
<feature type="compositionally biased region" description="Low complexity" evidence="1">
    <location>
        <begin position="250"/>
        <end position="261"/>
    </location>
</feature>
<feature type="region of interest" description="Disordered" evidence="1">
    <location>
        <begin position="412"/>
        <end position="436"/>
    </location>
</feature>
<reference evidence="2 3" key="1">
    <citation type="journal article" date="2010" name="Science">
        <title>Genomic analysis of organismal complexity in the multicellular green alga Volvox carteri.</title>
        <authorList>
            <person name="Prochnik S.E."/>
            <person name="Umen J."/>
            <person name="Nedelcu A.M."/>
            <person name="Hallmann A."/>
            <person name="Miller S.M."/>
            <person name="Nishii I."/>
            <person name="Ferris P."/>
            <person name="Kuo A."/>
            <person name="Mitros T."/>
            <person name="Fritz-Laylin L.K."/>
            <person name="Hellsten U."/>
            <person name="Chapman J."/>
            <person name="Simakov O."/>
            <person name="Rensing S.A."/>
            <person name="Terry A."/>
            <person name="Pangilinan J."/>
            <person name="Kapitonov V."/>
            <person name="Jurka J."/>
            <person name="Salamov A."/>
            <person name="Shapiro H."/>
            <person name="Schmutz J."/>
            <person name="Grimwood J."/>
            <person name="Lindquist E."/>
            <person name="Lucas S."/>
            <person name="Grigoriev I.V."/>
            <person name="Schmitt R."/>
            <person name="Kirk D."/>
            <person name="Rokhsar D.S."/>
        </authorList>
    </citation>
    <scope>NUCLEOTIDE SEQUENCE [LARGE SCALE GENOMIC DNA]</scope>
    <source>
        <strain evidence="3">f. Nagariensis / Eve</strain>
    </source>
</reference>
<evidence type="ECO:0000313" key="3">
    <source>
        <dbReference type="Proteomes" id="UP000001058"/>
    </source>
</evidence>
<dbReference type="KEGG" id="vcn:VOLCADRAFT_104528"/>
<feature type="region of interest" description="Disordered" evidence="1">
    <location>
        <begin position="722"/>
        <end position="741"/>
    </location>
</feature>
<evidence type="ECO:0000256" key="1">
    <source>
        <dbReference type="SAM" id="MobiDB-lite"/>
    </source>
</evidence>
<dbReference type="GeneID" id="9619240"/>
<accession>D8TU77</accession>
<organism evidence="3">
    <name type="scientific">Volvox carteri f. nagariensis</name>
    <dbReference type="NCBI Taxonomy" id="3068"/>
    <lineage>
        <taxon>Eukaryota</taxon>
        <taxon>Viridiplantae</taxon>
        <taxon>Chlorophyta</taxon>
        <taxon>core chlorophytes</taxon>
        <taxon>Chlorophyceae</taxon>
        <taxon>CS clade</taxon>
        <taxon>Chlamydomonadales</taxon>
        <taxon>Volvocaceae</taxon>
        <taxon>Volvox</taxon>
    </lineage>
</organism>
<feature type="compositionally biased region" description="Basic and acidic residues" evidence="1">
    <location>
        <begin position="237"/>
        <end position="246"/>
    </location>
</feature>
<evidence type="ECO:0000313" key="2">
    <source>
        <dbReference type="EMBL" id="EFJ48988.1"/>
    </source>
</evidence>
<feature type="region of interest" description="Disordered" evidence="1">
    <location>
        <begin position="784"/>
        <end position="808"/>
    </location>
</feature>
<dbReference type="AlphaFoldDB" id="D8TU77"/>
<keyword evidence="3" id="KW-1185">Reference proteome</keyword>